<dbReference type="Proteomes" id="UP000187429">
    <property type="component" value="Unassembled WGS sequence"/>
</dbReference>
<keyword evidence="2" id="KW-1185">Reference proteome</keyword>
<dbReference type="AlphaFoldDB" id="A0A1R1YEA1"/>
<reference evidence="2" key="1">
    <citation type="submission" date="2017-01" db="EMBL/GenBank/DDBJ databases">
        <authorList>
            <person name="Wang Y."/>
            <person name="White M."/>
            <person name="Kvist S."/>
            <person name="Moncalvo J.-M."/>
        </authorList>
    </citation>
    <scope>NUCLEOTIDE SEQUENCE [LARGE SCALE GENOMIC DNA]</scope>
    <source>
        <strain evidence="2">ID-206-W2</strain>
    </source>
</reference>
<accession>A0A1R1YEA1</accession>
<evidence type="ECO:0000313" key="1">
    <source>
        <dbReference type="EMBL" id="OMJ25213.1"/>
    </source>
</evidence>
<dbReference type="EMBL" id="LSSM01001682">
    <property type="protein sequence ID" value="OMJ25213.1"/>
    <property type="molecule type" value="Genomic_DNA"/>
</dbReference>
<protein>
    <submittedName>
        <fullName evidence="1">Uncharacterized protein</fullName>
    </submittedName>
</protein>
<name>A0A1R1YEA1_9FUNG</name>
<sequence length="84" mass="9485">MVDIFGPGGVVATELDNEFKAPSKKYQIKQKFNYFGDEEAEILKINREMNYYRGPNFTNISDGDIDIDGARADVNHTVDAPKKI</sequence>
<proteinExistence type="predicted"/>
<evidence type="ECO:0000313" key="2">
    <source>
        <dbReference type="Proteomes" id="UP000187429"/>
    </source>
</evidence>
<comment type="caution">
    <text evidence="1">The sequence shown here is derived from an EMBL/GenBank/DDBJ whole genome shotgun (WGS) entry which is preliminary data.</text>
</comment>
<organism evidence="1 2">
    <name type="scientific">Smittium culicis</name>
    <dbReference type="NCBI Taxonomy" id="133412"/>
    <lineage>
        <taxon>Eukaryota</taxon>
        <taxon>Fungi</taxon>
        <taxon>Fungi incertae sedis</taxon>
        <taxon>Zoopagomycota</taxon>
        <taxon>Kickxellomycotina</taxon>
        <taxon>Harpellomycetes</taxon>
        <taxon>Harpellales</taxon>
        <taxon>Legeriomycetaceae</taxon>
        <taxon>Smittium</taxon>
    </lineage>
</organism>
<gene>
    <name evidence="1" type="ORF">AYI69_g4371</name>
</gene>